<reference evidence="2 3" key="1">
    <citation type="submission" date="2018-10" db="EMBL/GenBank/DDBJ databases">
        <title>Draft genome of Mycobacterium hodleri strain B.</title>
        <authorList>
            <person name="Amande T.J."/>
            <person name="Mcgenity T.J."/>
        </authorList>
    </citation>
    <scope>NUCLEOTIDE SEQUENCE [LARGE SCALE GENOMIC DNA]</scope>
    <source>
        <strain evidence="2 3">B</strain>
    </source>
</reference>
<accession>A0A544VWK7</accession>
<name>A0A544VWK7_9MYCO</name>
<dbReference type="Pfam" id="PF06527">
    <property type="entry name" value="TniQ"/>
    <property type="match status" value="1"/>
</dbReference>
<keyword evidence="3" id="KW-1185">Reference proteome</keyword>
<protein>
    <submittedName>
        <fullName evidence="2">TniQ family protein</fullName>
    </submittedName>
</protein>
<sequence length="556" mass="61282">MPMLPSRISLADGEALDGFLERLGAANDLRSPQLLRLLTAPGESGTATTAFLMVTPDLAIVDSITALSGLDADSVRHATLARFDHGLPLRLDGFDPRERHSFRQVVTQGWFPAFGSQACPRCLVDDGVWRIEWRLPLLAVCVRHAVFLTTRCTRCGRRFRADRHTPLRPHLGPGQPCGNPVGVRNPCVHPVTAHPTEIAPCAVIDTANTVRHALAGEPMMMLGQRTAPHTYLAELRHLATLLLHLLSRPGAADTTEWAVELHREAAQRTTPRRGPRWGISPPHSARLRGEVLREAHDILDHTNLDEAAARLAPWLGPIADVGNGPRGWLLNRTTRTATMEHLIDAALAGRHPVSRRLDSMSCDGLLRPTAIPQLIDTDIYREFFTGMLSTGEPTGRLYVSLCLIRTVAPVANWAQAAAHLELDAVMGARTARTASARLHVTAQTFAAAVDSAGRVVPRDRDFRRRESQVRALAGDSAAWFARWRRSMSPARRDVARPYAITWMWCEVAQGALDLSPAWPEHPSRVQKAAYRHFRDALPAPAQHMLRSLVVHGEPGR</sequence>
<organism evidence="2 3">
    <name type="scientific">Mycolicibacterium hodleri</name>
    <dbReference type="NCBI Taxonomy" id="49897"/>
    <lineage>
        <taxon>Bacteria</taxon>
        <taxon>Bacillati</taxon>
        <taxon>Actinomycetota</taxon>
        <taxon>Actinomycetes</taxon>
        <taxon>Mycobacteriales</taxon>
        <taxon>Mycobacteriaceae</taxon>
        <taxon>Mycolicibacterium</taxon>
    </lineage>
</organism>
<dbReference type="EMBL" id="VIFX01000032">
    <property type="protein sequence ID" value="TQR84362.1"/>
    <property type="molecule type" value="Genomic_DNA"/>
</dbReference>
<evidence type="ECO:0000259" key="1">
    <source>
        <dbReference type="Pfam" id="PF06527"/>
    </source>
</evidence>
<evidence type="ECO:0000313" key="3">
    <source>
        <dbReference type="Proteomes" id="UP000315759"/>
    </source>
</evidence>
<dbReference type="Proteomes" id="UP000315759">
    <property type="component" value="Unassembled WGS sequence"/>
</dbReference>
<comment type="caution">
    <text evidence="2">The sequence shown here is derived from an EMBL/GenBank/DDBJ whole genome shotgun (WGS) entry which is preliminary data.</text>
</comment>
<dbReference type="InterPro" id="IPR009492">
    <property type="entry name" value="TniQ"/>
</dbReference>
<feature type="domain" description="TniQ" evidence="1">
    <location>
        <begin position="6"/>
        <end position="148"/>
    </location>
</feature>
<dbReference type="AlphaFoldDB" id="A0A544VWK7"/>
<gene>
    <name evidence="2" type="ORF">D8S82_22665</name>
</gene>
<evidence type="ECO:0000313" key="2">
    <source>
        <dbReference type="EMBL" id="TQR84362.1"/>
    </source>
</evidence>
<proteinExistence type="predicted"/>